<proteinExistence type="inferred from homology"/>
<dbReference type="Proteomes" id="UP000184089">
    <property type="component" value="Unassembled WGS sequence"/>
</dbReference>
<comment type="caution">
    <text evidence="6">The sequence shown here is derived from an EMBL/GenBank/DDBJ whole genome shotgun (WGS) entry which is preliminary data.</text>
</comment>
<dbReference type="Proteomes" id="UP000474718">
    <property type="component" value="Unassembled WGS sequence"/>
</dbReference>
<accession>A0AAQ1RWV2</accession>
<evidence type="ECO:0000313" key="8">
    <source>
        <dbReference type="Proteomes" id="UP000474718"/>
    </source>
</evidence>
<dbReference type="Pfam" id="PF01212">
    <property type="entry name" value="Beta_elim_lyase"/>
    <property type="match status" value="1"/>
</dbReference>
<gene>
    <name evidence="5" type="ORF">GT747_06315</name>
    <name evidence="6" type="ORF">SAMN05444424_2445</name>
</gene>
<comment type="cofactor">
    <cofactor evidence="1">
        <name>pyridoxal 5'-phosphate</name>
        <dbReference type="ChEBI" id="CHEBI:597326"/>
    </cofactor>
</comment>
<dbReference type="PANTHER" id="PTHR48097">
    <property type="entry name" value="L-THREONINE ALDOLASE-RELATED"/>
    <property type="match status" value="1"/>
</dbReference>
<dbReference type="Gene3D" id="3.90.1150.10">
    <property type="entry name" value="Aspartate Aminotransferase, domain 1"/>
    <property type="match status" value="1"/>
</dbReference>
<dbReference type="InterPro" id="IPR015422">
    <property type="entry name" value="PyrdxlP-dep_Trfase_small"/>
</dbReference>
<evidence type="ECO:0000313" key="5">
    <source>
        <dbReference type="EMBL" id="MZL69382.1"/>
    </source>
</evidence>
<evidence type="ECO:0000259" key="4">
    <source>
        <dbReference type="Pfam" id="PF01212"/>
    </source>
</evidence>
<evidence type="ECO:0000313" key="6">
    <source>
        <dbReference type="EMBL" id="SHG45624.1"/>
    </source>
</evidence>
<reference evidence="5 8" key="3">
    <citation type="journal article" date="2019" name="Nat. Med.">
        <title>A library of human gut bacterial isolates paired with longitudinal multiomics data enables mechanistic microbiome research.</title>
        <authorList>
            <person name="Poyet M."/>
            <person name="Groussin M."/>
            <person name="Gibbons S.M."/>
            <person name="Avila-Pacheco J."/>
            <person name="Jiang X."/>
            <person name="Kearney S.M."/>
            <person name="Perrotta A.R."/>
            <person name="Berdy B."/>
            <person name="Zhao S."/>
            <person name="Lieberman T.D."/>
            <person name="Swanson P.K."/>
            <person name="Smith M."/>
            <person name="Roesemann S."/>
            <person name="Alexander J.E."/>
            <person name="Rich S.A."/>
            <person name="Livny J."/>
            <person name="Vlamakis H."/>
            <person name="Clish C."/>
            <person name="Bullock K."/>
            <person name="Deik A."/>
            <person name="Scott J."/>
            <person name="Pierce K.A."/>
            <person name="Xavier R.J."/>
            <person name="Alm E.J."/>
        </authorList>
    </citation>
    <scope>NUCLEOTIDE SEQUENCE [LARGE SCALE GENOMIC DNA]</scope>
    <source>
        <strain evidence="5 8">BIOML-A2</strain>
    </source>
</reference>
<dbReference type="PANTHER" id="PTHR48097:SF5">
    <property type="entry name" value="LOW SPECIFICITY L-THREONINE ALDOLASE"/>
    <property type="match status" value="1"/>
</dbReference>
<dbReference type="RefSeq" id="WP_021658715.1">
    <property type="nucleotide sequence ID" value="NZ_FQVY01000004.1"/>
</dbReference>
<reference evidence="7" key="2">
    <citation type="submission" date="2016-11" db="EMBL/GenBank/DDBJ databases">
        <authorList>
            <person name="Jaros S."/>
            <person name="Januszkiewicz K."/>
            <person name="Wedrychowicz H."/>
        </authorList>
    </citation>
    <scope>NUCLEOTIDE SEQUENCE [LARGE SCALE GENOMIC DNA]</scope>
    <source>
        <strain evidence="7">DSM 4029</strain>
    </source>
</reference>
<dbReference type="SUPFAM" id="SSF53383">
    <property type="entry name" value="PLP-dependent transferases"/>
    <property type="match status" value="1"/>
</dbReference>
<evidence type="ECO:0000256" key="2">
    <source>
        <dbReference type="ARBA" id="ARBA00006966"/>
    </source>
</evidence>
<keyword evidence="3" id="KW-0663">Pyridoxal phosphate</keyword>
<dbReference type="Gene3D" id="3.40.640.10">
    <property type="entry name" value="Type I PLP-dependent aspartate aminotransferase-like (Major domain)"/>
    <property type="match status" value="1"/>
</dbReference>
<evidence type="ECO:0000256" key="1">
    <source>
        <dbReference type="ARBA" id="ARBA00001933"/>
    </source>
</evidence>
<name>A0AAQ1RWV2_9FIRM</name>
<evidence type="ECO:0000256" key="3">
    <source>
        <dbReference type="ARBA" id="ARBA00022898"/>
    </source>
</evidence>
<dbReference type="InterPro" id="IPR015424">
    <property type="entry name" value="PyrdxlP-dep_Trfase"/>
</dbReference>
<dbReference type="GO" id="GO:0016829">
    <property type="term" value="F:lyase activity"/>
    <property type="evidence" value="ECO:0007669"/>
    <property type="project" value="InterPro"/>
</dbReference>
<dbReference type="GO" id="GO:0006520">
    <property type="term" value="P:amino acid metabolic process"/>
    <property type="evidence" value="ECO:0007669"/>
    <property type="project" value="InterPro"/>
</dbReference>
<reference evidence="6" key="1">
    <citation type="submission" date="2016-11" db="EMBL/GenBank/DDBJ databases">
        <authorList>
            <person name="Varghese N."/>
            <person name="Submissions S."/>
        </authorList>
    </citation>
    <scope>NUCLEOTIDE SEQUENCE</scope>
    <source>
        <strain evidence="6">DSM 4029</strain>
    </source>
</reference>
<organism evidence="6 7">
    <name type="scientific">Bittarella massiliensis</name>
    <name type="common">ex Durand et al. 2017</name>
    <dbReference type="NCBI Taxonomy" id="1720313"/>
    <lineage>
        <taxon>Bacteria</taxon>
        <taxon>Bacillati</taxon>
        <taxon>Bacillota</taxon>
        <taxon>Clostridia</taxon>
        <taxon>Eubacteriales</taxon>
        <taxon>Oscillospiraceae</taxon>
        <taxon>Bittarella (ex Durand et al. 2017)</taxon>
    </lineage>
</organism>
<dbReference type="EMBL" id="FQVY01000004">
    <property type="protein sequence ID" value="SHG45624.1"/>
    <property type="molecule type" value="Genomic_DNA"/>
</dbReference>
<dbReference type="AlphaFoldDB" id="A0AAQ1RWV2"/>
<dbReference type="EMBL" id="WWVX01000003">
    <property type="protein sequence ID" value="MZL69382.1"/>
    <property type="molecule type" value="Genomic_DNA"/>
</dbReference>
<sequence>MTYFQCDYVEGCHPAILQKLCESNLEQTPGYGADHYCESARQKIRAACGREDLDVHFLVGGTQANTTVLAALLRPHQGALCAESGHIACHETGAIEATGHKVLPLPSRDGTITAAQVDDYCRAHFTSDVSEHMVQPGACYISHPTENGTLYTKTQLEELAAVCRRWGLPLYLDGARLGYGLASPESELDLPDLARLCDVFYIGGTKCGALFGEAVVISDPALKKDFRYFIKQRGGLLAKGRLLGIQFDVLFEGGLYRSICKRAVEQAMAIRKAFLAAGVPLYFDSPTNQQFFVLTPAQGEALGQDFAFESWGELDDGRTAVRFCTSWATRDEDVQALVGAIAAL</sequence>
<evidence type="ECO:0000313" key="7">
    <source>
        <dbReference type="Proteomes" id="UP000184089"/>
    </source>
</evidence>
<dbReference type="InterPro" id="IPR001597">
    <property type="entry name" value="ArAA_b-elim_lyase/Thr_aldolase"/>
</dbReference>
<protein>
    <submittedName>
        <fullName evidence="5 6">L-threonine aldolase</fullName>
    </submittedName>
</protein>
<keyword evidence="8" id="KW-1185">Reference proteome</keyword>
<comment type="similarity">
    <text evidence="2">Belongs to the threonine aldolase family.</text>
</comment>
<dbReference type="InterPro" id="IPR015421">
    <property type="entry name" value="PyrdxlP-dep_Trfase_major"/>
</dbReference>
<feature type="domain" description="Aromatic amino acid beta-eliminating lyase/threonine aldolase" evidence="4">
    <location>
        <begin position="13"/>
        <end position="243"/>
    </location>
</feature>